<proteinExistence type="inferred from homology"/>
<dbReference type="InterPro" id="IPR001279">
    <property type="entry name" value="Metallo-B-lactamas"/>
</dbReference>
<dbReference type="Gene3D" id="3.60.15.10">
    <property type="entry name" value="Ribonuclease Z/Hydroxyacylglutathione hydrolase-like"/>
    <property type="match status" value="1"/>
</dbReference>
<evidence type="ECO:0000313" key="7">
    <source>
        <dbReference type="EMBL" id="OQE08115.1"/>
    </source>
</evidence>
<dbReference type="EMBL" id="MDYP01000011">
    <property type="protein sequence ID" value="OQE08115.1"/>
    <property type="molecule type" value="Genomic_DNA"/>
</dbReference>
<evidence type="ECO:0000256" key="1">
    <source>
        <dbReference type="ARBA" id="ARBA00001947"/>
    </source>
</evidence>
<keyword evidence="5" id="KW-0862">Zinc</keyword>
<comment type="cofactor">
    <cofactor evidence="1">
        <name>Zn(2+)</name>
        <dbReference type="ChEBI" id="CHEBI:29105"/>
    </cofactor>
</comment>
<dbReference type="STRING" id="29845.A0A1V6S249"/>
<dbReference type="InterPro" id="IPR051013">
    <property type="entry name" value="MBL_superfamily_lactonases"/>
</dbReference>
<evidence type="ECO:0000259" key="6">
    <source>
        <dbReference type="Pfam" id="PF00753"/>
    </source>
</evidence>
<comment type="caution">
    <text evidence="7">The sequence shown here is derived from an EMBL/GenBank/DDBJ whole genome shotgun (WGS) entry which is preliminary data.</text>
</comment>
<keyword evidence="3" id="KW-0479">Metal-binding</keyword>
<sequence>MSVDNEPSVEVHALRAGRFTLPERFFVHPASENAKRTVPSLSFLIQHVNRASITTRIVFDLGLRHPSTNYPIPIQRHLETRQPMTTEPDIVQSLAAGGLSTDDIDYVIYSHVHWDHIGEPKAFGKSTFVVGPGTSSLLENSSSLRGSHSFFEPNLLPASRTIELAPVIGASEKVTFTDMSTKNEVMPDFTQSWVPYGSLPRVMDIFRDGSVLIVDAPGHLPGHINLLIRTGANKKQAEKTIELILQLESQGVEVILAHDVEWEEKPENQARFFGASYQTPIERSF</sequence>
<evidence type="ECO:0000256" key="3">
    <source>
        <dbReference type="ARBA" id="ARBA00022723"/>
    </source>
</evidence>
<organism evidence="7 8">
    <name type="scientific">Penicillium vulpinum</name>
    <dbReference type="NCBI Taxonomy" id="29845"/>
    <lineage>
        <taxon>Eukaryota</taxon>
        <taxon>Fungi</taxon>
        <taxon>Dikarya</taxon>
        <taxon>Ascomycota</taxon>
        <taxon>Pezizomycotina</taxon>
        <taxon>Eurotiomycetes</taxon>
        <taxon>Eurotiomycetidae</taxon>
        <taxon>Eurotiales</taxon>
        <taxon>Aspergillaceae</taxon>
        <taxon>Penicillium</taxon>
    </lineage>
</organism>
<evidence type="ECO:0000256" key="2">
    <source>
        <dbReference type="ARBA" id="ARBA00007749"/>
    </source>
</evidence>
<dbReference type="Pfam" id="PF00753">
    <property type="entry name" value="Lactamase_B"/>
    <property type="match status" value="1"/>
</dbReference>
<protein>
    <recommendedName>
        <fullName evidence="6">Metallo-beta-lactamase domain-containing protein</fullName>
    </recommendedName>
</protein>
<dbReference type="SUPFAM" id="SSF56281">
    <property type="entry name" value="Metallo-hydrolase/oxidoreductase"/>
    <property type="match status" value="1"/>
</dbReference>
<keyword evidence="8" id="KW-1185">Reference proteome</keyword>
<dbReference type="CDD" id="cd07730">
    <property type="entry name" value="metallo-hydrolase-like_MBL-fold"/>
    <property type="match status" value="1"/>
</dbReference>
<evidence type="ECO:0000256" key="4">
    <source>
        <dbReference type="ARBA" id="ARBA00022801"/>
    </source>
</evidence>
<dbReference type="AlphaFoldDB" id="A0A1V6S249"/>
<dbReference type="GO" id="GO:0046872">
    <property type="term" value="F:metal ion binding"/>
    <property type="evidence" value="ECO:0007669"/>
    <property type="project" value="UniProtKB-KW"/>
</dbReference>
<evidence type="ECO:0000313" key="8">
    <source>
        <dbReference type="Proteomes" id="UP000191518"/>
    </source>
</evidence>
<dbReference type="GO" id="GO:0016787">
    <property type="term" value="F:hydrolase activity"/>
    <property type="evidence" value="ECO:0007669"/>
    <property type="project" value="UniProtKB-KW"/>
</dbReference>
<dbReference type="PANTHER" id="PTHR42978:SF2">
    <property type="entry name" value="102 KBASES UNSTABLE REGION: FROM 1 TO 119443"/>
    <property type="match status" value="1"/>
</dbReference>
<comment type="similarity">
    <text evidence="2">Belongs to the metallo-beta-lactamase superfamily.</text>
</comment>
<reference evidence="8" key="1">
    <citation type="journal article" date="2017" name="Nat. Microbiol.">
        <title>Global analysis of biosynthetic gene clusters reveals vast potential of secondary metabolite production in Penicillium species.</title>
        <authorList>
            <person name="Nielsen J.C."/>
            <person name="Grijseels S."/>
            <person name="Prigent S."/>
            <person name="Ji B."/>
            <person name="Dainat J."/>
            <person name="Nielsen K.F."/>
            <person name="Frisvad J.C."/>
            <person name="Workman M."/>
            <person name="Nielsen J."/>
        </authorList>
    </citation>
    <scope>NUCLEOTIDE SEQUENCE [LARGE SCALE GENOMIC DNA]</scope>
    <source>
        <strain evidence="8">IBT 29486</strain>
    </source>
</reference>
<accession>A0A1V6S249</accession>
<dbReference type="InterPro" id="IPR036866">
    <property type="entry name" value="RibonucZ/Hydroxyglut_hydro"/>
</dbReference>
<keyword evidence="4" id="KW-0378">Hydrolase</keyword>
<dbReference type="PANTHER" id="PTHR42978">
    <property type="entry name" value="QUORUM-QUENCHING LACTONASE YTNP-RELATED-RELATED"/>
    <property type="match status" value="1"/>
</dbReference>
<dbReference type="Proteomes" id="UP000191518">
    <property type="component" value="Unassembled WGS sequence"/>
</dbReference>
<gene>
    <name evidence="7" type="ORF">PENVUL_c011G09746</name>
</gene>
<feature type="domain" description="Metallo-beta-lactamase" evidence="6">
    <location>
        <begin position="92"/>
        <end position="130"/>
    </location>
</feature>
<name>A0A1V6S249_9EURO</name>
<evidence type="ECO:0000256" key="5">
    <source>
        <dbReference type="ARBA" id="ARBA00022833"/>
    </source>
</evidence>